<proteinExistence type="predicted"/>
<feature type="transmembrane region" description="Helical" evidence="1">
    <location>
        <begin position="12"/>
        <end position="33"/>
    </location>
</feature>
<keyword evidence="4" id="KW-1185">Reference proteome</keyword>
<dbReference type="EMBL" id="ABEU02000015">
    <property type="protein sequence ID" value="PNR39769.1"/>
    <property type="molecule type" value="Genomic_DNA"/>
</dbReference>
<keyword evidence="1" id="KW-0812">Transmembrane</keyword>
<sequence length="66" mass="7851">MLVEHLKRFTVVFLLFQFLKIIMTAFIAFYCNFRRASDQASVLDFRNSQCLESLPMYCKKSCLPYN</sequence>
<reference evidence="2 4" key="1">
    <citation type="journal article" date="2008" name="Science">
        <title>The Physcomitrella genome reveals evolutionary insights into the conquest of land by plants.</title>
        <authorList>
            <person name="Rensing S."/>
            <person name="Lang D."/>
            <person name="Zimmer A."/>
            <person name="Terry A."/>
            <person name="Salamov A."/>
            <person name="Shapiro H."/>
            <person name="Nishiyama T."/>
            <person name="Perroud P.-F."/>
            <person name="Lindquist E."/>
            <person name="Kamisugi Y."/>
            <person name="Tanahashi T."/>
            <person name="Sakakibara K."/>
            <person name="Fujita T."/>
            <person name="Oishi K."/>
            <person name="Shin-I T."/>
            <person name="Kuroki Y."/>
            <person name="Toyoda A."/>
            <person name="Suzuki Y."/>
            <person name="Hashimoto A."/>
            <person name="Yamaguchi K."/>
            <person name="Sugano A."/>
            <person name="Kohara Y."/>
            <person name="Fujiyama A."/>
            <person name="Anterola A."/>
            <person name="Aoki S."/>
            <person name="Ashton N."/>
            <person name="Barbazuk W.B."/>
            <person name="Barker E."/>
            <person name="Bennetzen J."/>
            <person name="Bezanilla M."/>
            <person name="Blankenship R."/>
            <person name="Cho S.H."/>
            <person name="Dutcher S."/>
            <person name="Estelle M."/>
            <person name="Fawcett J.A."/>
            <person name="Gundlach H."/>
            <person name="Hanada K."/>
            <person name="Heyl A."/>
            <person name="Hicks K.A."/>
            <person name="Hugh J."/>
            <person name="Lohr M."/>
            <person name="Mayer K."/>
            <person name="Melkozernov A."/>
            <person name="Murata T."/>
            <person name="Nelson D."/>
            <person name="Pils B."/>
            <person name="Prigge M."/>
            <person name="Reiss B."/>
            <person name="Renner T."/>
            <person name="Rombauts S."/>
            <person name="Rushton P."/>
            <person name="Sanderfoot A."/>
            <person name="Schween G."/>
            <person name="Shiu S.-H."/>
            <person name="Stueber K."/>
            <person name="Theodoulou F.L."/>
            <person name="Tu H."/>
            <person name="Van de Peer Y."/>
            <person name="Verrier P.J."/>
            <person name="Waters E."/>
            <person name="Wood A."/>
            <person name="Yang L."/>
            <person name="Cove D."/>
            <person name="Cuming A."/>
            <person name="Hasebe M."/>
            <person name="Lucas S."/>
            <person name="Mishler D.B."/>
            <person name="Reski R."/>
            <person name="Grigoriev I."/>
            <person name="Quatrano R.S."/>
            <person name="Boore J.L."/>
        </authorList>
    </citation>
    <scope>NUCLEOTIDE SEQUENCE [LARGE SCALE GENOMIC DNA]</scope>
    <source>
        <strain evidence="3 4">cv. Gransden 2004</strain>
    </source>
</reference>
<evidence type="ECO:0000313" key="3">
    <source>
        <dbReference type="EnsemblPlants" id="PAC:32927671.CDS.1"/>
    </source>
</evidence>
<protein>
    <submittedName>
        <fullName evidence="2 3">Uncharacterized protein</fullName>
    </submittedName>
</protein>
<keyword evidence="1" id="KW-0472">Membrane</keyword>
<dbReference type="Proteomes" id="UP000006727">
    <property type="component" value="Chromosome 15"/>
</dbReference>
<keyword evidence="1" id="KW-1133">Transmembrane helix</keyword>
<reference evidence="3" key="3">
    <citation type="submission" date="2020-12" db="UniProtKB">
        <authorList>
            <consortium name="EnsemblPlants"/>
        </authorList>
    </citation>
    <scope>IDENTIFICATION</scope>
</reference>
<name>A0A2K1JE33_PHYPA</name>
<evidence type="ECO:0000256" key="1">
    <source>
        <dbReference type="SAM" id="Phobius"/>
    </source>
</evidence>
<evidence type="ECO:0000313" key="2">
    <source>
        <dbReference type="EMBL" id="PNR39769.1"/>
    </source>
</evidence>
<dbReference type="EnsemblPlants" id="Pp3c15_21800V3.1">
    <property type="protein sequence ID" value="PAC:32927671.CDS.1"/>
    <property type="gene ID" value="Pp3c15_21800"/>
</dbReference>
<reference evidence="2 4" key="2">
    <citation type="journal article" date="2018" name="Plant J.">
        <title>The Physcomitrella patens chromosome-scale assembly reveals moss genome structure and evolution.</title>
        <authorList>
            <person name="Lang D."/>
            <person name="Ullrich K.K."/>
            <person name="Murat F."/>
            <person name="Fuchs J."/>
            <person name="Jenkins J."/>
            <person name="Haas F.B."/>
            <person name="Piednoel M."/>
            <person name="Gundlach H."/>
            <person name="Van Bel M."/>
            <person name="Meyberg R."/>
            <person name="Vives C."/>
            <person name="Morata J."/>
            <person name="Symeonidi A."/>
            <person name="Hiss M."/>
            <person name="Muchero W."/>
            <person name="Kamisugi Y."/>
            <person name="Saleh O."/>
            <person name="Blanc G."/>
            <person name="Decker E.L."/>
            <person name="van Gessel N."/>
            <person name="Grimwood J."/>
            <person name="Hayes R.D."/>
            <person name="Graham S.W."/>
            <person name="Gunter L.E."/>
            <person name="McDaniel S.F."/>
            <person name="Hoernstein S.N.W."/>
            <person name="Larsson A."/>
            <person name="Li F.W."/>
            <person name="Perroud P.F."/>
            <person name="Phillips J."/>
            <person name="Ranjan P."/>
            <person name="Rokshar D.S."/>
            <person name="Rothfels C.J."/>
            <person name="Schneider L."/>
            <person name="Shu S."/>
            <person name="Stevenson D.W."/>
            <person name="Thummler F."/>
            <person name="Tillich M."/>
            <person name="Villarreal Aguilar J.C."/>
            <person name="Widiez T."/>
            <person name="Wong G.K."/>
            <person name="Wymore A."/>
            <person name="Zhang Y."/>
            <person name="Zimmer A.D."/>
            <person name="Quatrano R.S."/>
            <person name="Mayer K.F.X."/>
            <person name="Goodstein D."/>
            <person name="Casacuberta J.M."/>
            <person name="Vandepoele K."/>
            <person name="Reski R."/>
            <person name="Cuming A.C."/>
            <person name="Tuskan G.A."/>
            <person name="Maumus F."/>
            <person name="Salse J."/>
            <person name="Schmutz J."/>
            <person name="Rensing S.A."/>
        </authorList>
    </citation>
    <scope>NUCLEOTIDE SEQUENCE [LARGE SCALE GENOMIC DNA]</scope>
    <source>
        <strain evidence="3 4">cv. Gransden 2004</strain>
    </source>
</reference>
<evidence type="ECO:0000313" key="4">
    <source>
        <dbReference type="Proteomes" id="UP000006727"/>
    </source>
</evidence>
<accession>A0A2K1JE33</accession>
<dbReference type="AlphaFoldDB" id="A0A2K1JE33"/>
<organism evidence="2">
    <name type="scientific">Physcomitrium patens</name>
    <name type="common">Spreading-leaved earth moss</name>
    <name type="synonym">Physcomitrella patens</name>
    <dbReference type="NCBI Taxonomy" id="3218"/>
    <lineage>
        <taxon>Eukaryota</taxon>
        <taxon>Viridiplantae</taxon>
        <taxon>Streptophyta</taxon>
        <taxon>Embryophyta</taxon>
        <taxon>Bryophyta</taxon>
        <taxon>Bryophytina</taxon>
        <taxon>Bryopsida</taxon>
        <taxon>Funariidae</taxon>
        <taxon>Funariales</taxon>
        <taxon>Funariaceae</taxon>
        <taxon>Physcomitrium</taxon>
    </lineage>
</organism>
<dbReference type="Gramene" id="Pp3c15_21800V3.1">
    <property type="protein sequence ID" value="PAC:32927671.CDS.1"/>
    <property type="gene ID" value="Pp3c15_21800"/>
</dbReference>
<gene>
    <name evidence="3" type="primary">LOC112292764</name>
    <name evidence="2" type="ORF">PHYPA_020049</name>
</gene>